<feature type="transmembrane region" description="Helical" evidence="1">
    <location>
        <begin position="178"/>
        <end position="202"/>
    </location>
</feature>
<keyword evidence="1" id="KW-0472">Membrane</keyword>
<protein>
    <submittedName>
        <fullName evidence="2">PTS system mannose/fructose/sorbose family transporter subunit IID</fullName>
    </submittedName>
</protein>
<dbReference type="EMBL" id="JAMRYU010000003">
    <property type="protein sequence ID" value="MDC4239298.1"/>
    <property type="molecule type" value="Genomic_DNA"/>
</dbReference>
<keyword evidence="1" id="KW-1133">Transmembrane helix</keyword>
<dbReference type="GO" id="GO:0009401">
    <property type="term" value="P:phosphoenolpyruvate-dependent sugar phosphotransferase system"/>
    <property type="evidence" value="ECO:0007669"/>
    <property type="project" value="InterPro"/>
</dbReference>
<dbReference type="RefSeq" id="WP_008681571.1">
    <property type="nucleotide sequence ID" value="NZ_BAAACM010000013.1"/>
</dbReference>
<evidence type="ECO:0000313" key="2">
    <source>
        <dbReference type="EMBL" id="MDC4239298.1"/>
    </source>
</evidence>
<feature type="transmembrane region" description="Helical" evidence="1">
    <location>
        <begin position="139"/>
        <end position="157"/>
    </location>
</feature>
<dbReference type="AlphaFoldDB" id="A0A9X3XHF8"/>
<proteinExistence type="predicted"/>
<dbReference type="InterPro" id="IPR004704">
    <property type="entry name" value="PTS_IID_man"/>
</dbReference>
<organism evidence="2 3">
    <name type="scientific">Clostridium tertium</name>
    <dbReference type="NCBI Taxonomy" id="1559"/>
    <lineage>
        <taxon>Bacteria</taxon>
        <taxon>Bacillati</taxon>
        <taxon>Bacillota</taxon>
        <taxon>Clostridia</taxon>
        <taxon>Eubacteriales</taxon>
        <taxon>Clostridiaceae</taxon>
        <taxon>Clostridium</taxon>
    </lineage>
</organism>
<feature type="transmembrane region" description="Helical" evidence="1">
    <location>
        <begin position="222"/>
        <end position="239"/>
    </location>
</feature>
<dbReference type="PANTHER" id="PTHR32502:SF26">
    <property type="entry name" value="PHOSPHOTRANSFERASE SYSTEM SUGAR-SPECIFIC EIID COMPONENT"/>
    <property type="match status" value="1"/>
</dbReference>
<keyword evidence="1" id="KW-0812">Transmembrane</keyword>
<comment type="caution">
    <text evidence="2">The sequence shown here is derived from an EMBL/GenBank/DDBJ whole genome shotgun (WGS) entry which is preliminary data.</text>
</comment>
<sequence>MSNNELTPKKIRSKVLLRWIFTSSVSSNYEKMQALAYCYAILPFLKFTYRNDPDGLQDAVKRHLQFFNTNPWVAPYVFGLNIAIEEKEKNNAAEAVSSIKSGLMGPLAGLGDSLCVVIPWTIFGAIAANMAIEGNPAGIFLWIAVSIAIKMLSFPLFKAGYFSGTKLVNALESKMKSITKATSILGLMVVGGLMSTVIRATVGFSFVQGEIEMTGQSILDQIMPGLIPAAIVGLMYYLLGKKVKPTYLILLVIVMSIILHALGVLV</sequence>
<dbReference type="PANTHER" id="PTHR32502">
    <property type="entry name" value="N-ACETYLGALACTOSAMINE PERMEASE II COMPONENT-RELATED"/>
    <property type="match status" value="1"/>
</dbReference>
<accession>A0A9X3XHF8</accession>
<dbReference type="Proteomes" id="UP001141183">
    <property type="component" value="Unassembled WGS sequence"/>
</dbReference>
<feature type="transmembrane region" description="Helical" evidence="1">
    <location>
        <begin position="246"/>
        <end position="265"/>
    </location>
</feature>
<keyword evidence="3" id="KW-1185">Reference proteome</keyword>
<dbReference type="GeneID" id="93043553"/>
<evidence type="ECO:0000256" key="1">
    <source>
        <dbReference type="SAM" id="Phobius"/>
    </source>
</evidence>
<reference evidence="2" key="1">
    <citation type="submission" date="2022-05" db="EMBL/GenBank/DDBJ databases">
        <title>Draft genome sequence of Clostridium tertium strain CP3 isolated from Peru.</title>
        <authorList>
            <person name="Hurtado R."/>
            <person name="Lima L."/>
            <person name="Sousa T."/>
            <person name="Jaiswal A.K."/>
            <person name="Tiwari S."/>
            <person name="Maturrano L."/>
            <person name="Brenig B."/>
            <person name="Azevedo V."/>
        </authorList>
    </citation>
    <scope>NUCLEOTIDE SEQUENCE</scope>
    <source>
        <strain evidence="2">CP3</strain>
    </source>
</reference>
<name>A0A9X3XHF8_9CLOT</name>
<gene>
    <name evidence="2" type="ORF">NE398_03830</name>
</gene>
<dbReference type="GO" id="GO:0005886">
    <property type="term" value="C:plasma membrane"/>
    <property type="evidence" value="ECO:0007669"/>
    <property type="project" value="TreeGrafter"/>
</dbReference>
<dbReference type="PROSITE" id="PS51108">
    <property type="entry name" value="PTS_EIID"/>
    <property type="match status" value="1"/>
</dbReference>
<dbReference type="InterPro" id="IPR050303">
    <property type="entry name" value="GatZ_KbaZ_carbometab"/>
</dbReference>
<dbReference type="Pfam" id="PF03613">
    <property type="entry name" value="EIID-AGA"/>
    <property type="match status" value="1"/>
</dbReference>
<evidence type="ECO:0000313" key="3">
    <source>
        <dbReference type="Proteomes" id="UP001141183"/>
    </source>
</evidence>
<feature type="transmembrane region" description="Helical" evidence="1">
    <location>
        <begin position="107"/>
        <end position="127"/>
    </location>
</feature>